<organism evidence="5 6">
    <name type="scientific">Ephemerocybe angulata</name>
    <dbReference type="NCBI Taxonomy" id="980116"/>
    <lineage>
        <taxon>Eukaryota</taxon>
        <taxon>Fungi</taxon>
        <taxon>Dikarya</taxon>
        <taxon>Basidiomycota</taxon>
        <taxon>Agaricomycotina</taxon>
        <taxon>Agaricomycetes</taxon>
        <taxon>Agaricomycetidae</taxon>
        <taxon>Agaricales</taxon>
        <taxon>Agaricineae</taxon>
        <taxon>Psathyrellaceae</taxon>
        <taxon>Ephemerocybe</taxon>
    </lineage>
</organism>
<feature type="domain" description="Alginate lyase" evidence="4">
    <location>
        <begin position="99"/>
        <end position="396"/>
    </location>
</feature>
<dbReference type="EMBL" id="JAACJK010000008">
    <property type="protein sequence ID" value="KAF5339386.1"/>
    <property type="molecule type" value="Genomic_DNA"/>
</dbReference>
<evidence type="ECO:0000256" key="2">
    <source>
        <dbReference type="ARBA" id="ARBA00023239"/>
    </source>
</evidence>
<name>A0A8H5FJS8_9AGAR</name>
<evidence type="ECO:0000313" key="5">
    <source>
        <dbReference type="EMBL" id="KAF5339386.1"/>
    </source>
</evidence>
<dbReference type="InterPro" id="IPR008929">
    <property type="entry name" value="Chondroitin_lyas"/>
</dbReference>
<keyword evidence="2" id="KW-0456">Lyase</keyword>
<accession>A0A8H5FJS8</accession>
<dbReference type="OrthoDB" id="63533at2759"/>
<keyword evidence="1" id="KW-0732">Signal</keyword>
<evidence type="ECO:0000313" key="6">
    <source>
        <dbReference type="Proteomes" id="UP000541558"/>
    </source>
</evidence>
<dbReference type="GO" id="GO:0016829">
    <property type="term" value="F:lyase activity"/>
    <property type="evidence" value="ECO:0007669"/>
    <property type="project" value="UniProtKB-KW"/>
</dbReference>
<dbReference type="Proteomes" id="UP000541558">
    <property type="component" value="Unassembled WGS sequence"/>
</dbReference>
<dbReference type="AlphaFoldDB" id="A0A8H5FJS8"/>
<dbReference type="Pfam" id="PF05426">
    <property type="entry name" value="Alginate_lyase"/>
    <property type="match status" value="1"/>
</dbReference>
<dbReference type="SUPFAM" id="SSF48230">
    <property type="entry name" value="Chondroitin AC/alginate lyase"/>
    <property type="match status" value="1"/>
</dbReference>
<evidence type="ECO:0000256" key="1">
    <source>
        <dbReference type="ARBA" id="ARBA00022729"/>
    </source>
</evidence>
<evidence type="ECO:0000259" key="4">
    <source>
        <dbReference type="Pfam" id="PF05426"/>
    </source>
</evidence>
<proteinExistence type="predicted"/>
<evidence type="ECO:0000256" key="3">
    <source>
        <dbReference type="SAM" id="MobiDB-lite"/>
    </source>
</evidence>
<keyword evidence="6" id="KW-1185">Reference proteome</keyword>
<comment type="caution">
    <text evidence="5">The sequence shown here is derived from an EMBL/GenBank/DDBJ whole genome shotgun (WGS) entry which is preliminary data.</text>
</comment>
<protein>
    <recommendedName>
        <fullName evidence="4">Alginate lyase domain-containing protein</fullName>
    </recommendedName>
</protein>
<feature type="region of interest" description="Disordered" evidence="3">
    <location>
        <begin position="451"/>
        <end position="482"/>
    </location>
</feature>
<dbReference type="InterPro" id="IPR008397">
    <property type="entry name" value="Alginate_lyase_dom"/>
</dbReference>
<gene>
    <name evidence="5" type="ORF">D9611_009805</name>
</gene>
<reference evidence="5 6" key="1">
    <citation type="journal article" date="2020" name="ISME J.">
        <title>Uncovering the hidden diversity of litter-decomposition mechanisms in mushroom-forming fungi.</title>
        <authorList>
            <person name="Floudas D."/>
            <person name="Bentzer J."/>
            <person name="Ahren D."/>
            <person name="Johansson T."/>
            <person name="Persson P."/>
            <person name="Tunlid A."/>
        </authorList>
    </citation>
    <scope>NUCLEOTIDE SEQUENCE [LARGE SCALE GENOMIC DNA]</scope>
    <source>
        <strain evidence="5 6">CBS 175.51</strain>
    </source>
</reference>
<dbReference type="Gene3D" id="1.50.10.100">
    <property type="entry name" value="Chondroitin AC/alginate lyase"/>
    <property type="match status" value="1"/>
</dbReference>
<sequence length="505" mass="55179">MHELHLGMLASLGTDKHSSGPLIPNEVFASNSAVMVYTSLVFATLLSVSLRVAGQTAYANDFVDPDYIVAGNFPTNTGGAQATINGWAKTLAAKGPWSVMDKQGIPPTNDKHDYLSWAPYWWPDCTNAGNTTVLTEQEIWTTCTYVRRDGQFNPDVRTVNDVGNFQDMSEAVFYNALAWAFTKTPSNTNSKDAVRFLNTWFLAADTRMNPNLDYSQMQRGPGRQIGSQTGVLDLKGMAKISSAILILRKGGNTDWTSDLDSAMVSWSQEYIKWLETSELALGEGSSDNNHGSFYYNQLAALKLIVNDKEGATQVTRKYFSRQYQSQINANGEQPLEAARTRPYHYRAYNLAAMITSARIEKYADPSSDVWNRTASSGAGIKAALDYAMTFSAADSDEASYAVELHPNVASVAAIYGDPDSKYATYLKKANPSFASEPYFFWNQPFAPNEGSALPSSTRAANAAATTSGSTKTSKSQSKDNDNGALSQTVGIWSMLTAIFAGYFLL</sequence>
<dbReference type="GO" id="GO:0042597">
    <property type="term" value="C:periplasmic space"/>
    <property type="evidence" value="ECO:0007669"/>
    <property type="project" value="InterPro"/>
</dbReference>
<feature type="compositionally biased region" description="Low complexity" evidence="3">
    <location>
        <begin position="455"/>
        <end position="475"/>
    </location>
</feature>